<dbReference type="Gene3D" id="3.40.50.2000">
    <property type="entry name" value="Glycogen Phosphorylase B"/>
    <property type="match status" value="2"/>
</dbReference>
<dbReference type="SUPFAM" id="SSF53756">
    <property type="entry name" value="UDP-Glycosyltransferase/glycogen phosphorylase"/>
    <property type="match status" value="1"/>
</dbReference>
<evidence type="ECO:0000313" key="2">
    <source>
        <dbReference type="EMBL" id="QJQ31580.1"/>
    </source>
</evidence>
<accession>A0A6M4AT34</accession>
<name>A0A6M4AT34_9SPHN</name>
<dbReference type="GO" id="GO:0016757">
    <property type="term" value="F:glycosyltransferase activity"/>
    <property type="evidence" value="ECO:0007669"/>
    <property type="project" value="InterPro"/>
</dbReference>
<feature type="domain" description="Glycosyl transferase family 1" evidence="1">
    <location>
        <begin position="202"/>
        <end position="347"/>
    </location>
</feature>
<dbReference type="PANTHER" id="PTHR12526">
    <property type="entry name" value="GLYCOSYLTRANSFERASE"/>
    <property type="match status" value="1"/>
</dbReference>
<evidence type="ECO:0000313" key="3">
    <source>
        <dbReference type="Proteomes" id="UP000503018"/>
    </source>
</evidence>
<protein>
    <submittedName>
        <fullName evidence="2">Glycosyltransferase</fullName>
    </submittedName>
</protein>
<dbReference type="AlphaFoldDB" id="A0A6M4AT34"/>
<dbReference type="Pfam" id="PF00534">
    <property type="entry name" value="Glycos_transf_1"/>
    <property type="match status" value="1"/>
</dbReference>
<dbReference type="KEGG" id="slan:GV829_03250"/>
<keyword evidence="3" id="KW-1185">Reference proteome</keyword>
<gene>
    <name evidence="2" type="ORF">GV829_03250</name>
</gene>
<dbReference type="InterPro" id="IPR001296">
    <property type="entry name" value="Glyco_trans_1"/>
</dbReference>
<sequence>MTSQPRPAILHCHSTFSLGGKEARAVRLMNIFGDRVRHTILSAMPDQMGARKAIEPHVSVDFPDEVRAPALYGKPDPARYLALGRYFQNFDLILTYNWGAMDAVMAHRLLAPVMKLPPLIHHEDGFNADESERFNWKRSLFRRVALPTARSVVVPSQLLEAIVRREWGSHLPVTRISNGIRVDDYAVKPLPDVIPGFARVSGDVVVGTIAGLRAVKDLPLLVEALALTPPHIRLVIAGDGPERSAIKARADALGVADRLFMPGFMSQPASFVGLFDMMALSSLSEQQPIAVMEAMAAGLAVVAPPVGDARLMVAPSNLPFIVERTAKDLAGAIMRLANDASLRRSIGLDNRRKALAEFDEGGMVSRYARLYGHVMAHPGLFAGL</sequence>
<reference evidence="2 3" key="1">
    <citation type="submission" date="2020-01" db="EMBL/GenBank/DDBJ databases">
        <title>Sphingomonas sp. strain CSW-10.</title>
        <authorList>
            <person name="Chen W.-M."/>
        </authorList>
    </citation>
    <scope>NUCLEOTIDE SEQUENCE [LARGE SCALE GENOMIC DNA]</scope>
    <source>
        <strain evidence="2 3">CSW-10</strain>
    </source>
</reference>
<evidence type="ECO:0000259" key="1">
    <source>
        <dbReference type="Pfam" id="PF00534"/>
    </source>
</evidence>
<organism evidence="2 3">
    <name type="scientific">Sphingomonas lacunae</name>
    <dbReference type="NCBI Taxonomy" id="2698828"/>
    <lineage>
        <taxon>Bacteria</taxon>
        <taxon>Pseudomonadati</taxon>
        <taxon>Pseudomonadota</taxon>
        <taxon>Alphaproteobacteria</taxon>
        <taxon>Sphingomonadales</taxon>
        <taxon>Sphingomonadaceae</taxon>
        <taxon>Sphingomonas</taxon>
    </lineage>
</organism>
<proteinExistence type="predicted"/>
<dbReference type="Proteomes" id="UP000503018">
    <property type="component" value="Chromosome"/>
</dbReference>
<dbReference type="EMBL" id="CP053015">
    <property type="protein sequence ID" value="QJQ31580.1"/>
    <property type="molecule type" value="Genomic_DNA"/>
</dbReference>
<keyword evidence="2" id="KW-0808">Transferase</keyword>